<organism evidence="3 4">
    <name type="scientific">Peribacillus cavernae</name>
    <dbReference type="NCBI Taxonomy" id="1674310"/>
    <lineage>
        <taxon>Bacteria</taxon>
        <taxon>Bacillati</taxon>
        <taxon>Bacillota</taxon>
        <taxon>Bacilli</taxon>
        <taxon>Bacillales</taxon>
        <taxon>Bacillaceae</taxon>
        <taxon>Peribacillus</taxon>
    </lineage>
</organism>
<protein>
    <submittedName>
        <fullName evidence="3">DNA-protecting protein DprA</fullName>
    </submittedName>
</protein>
<evidence type="ECO:0000256" key="1">
    <source>
        <dbReference type="ARBA" id="ARBA00006525"/>
    </source>
</evidence>
<dbReference type="Proteomes" id="UP000267430">
    <property type="component" value="Unassembled WGS sequence"/>
</dbReference>
<evidence type="ECO:0000259" key="2">
    <source>
        <dbReference type="Pfam" id="PF02481"/>
    </source>
</evidence>
<dbReference type="Pfam" id="PF02481">
    <property type="entry name" value="DNA_processg_A"/>
    <property type="match status" value="1"/>
</dbReference>
<dbReference type="Gene3D" id="3.40.50.450">
    <property type="match status" value="1"/>
</dbReference>
<reference evidence="3 4" key="1">
    <citation type="submission" date="2018-12" db="EMBL/GenBank/DDBJ databases">
        <title>Bacillus chawlae sp. nov., Bacillus glennii sp. nov., and Bacillus saganii sp. nov. Isolated from the Vehicle Assembly Building at Kennedy Space Center where the Viking Spacecraft were Assembled.</title>
        <authorList>
            <person name="Seuylemezian A."/>
            <person name="Vaishampayan P."/>
        </authorList>
    </citation>
    <scope>NUCLEOTIDE SEQUENCE [LARGE SCALE GENOMIC DNA]</scope>
    <source>
        <strain evidence="3 4">L5</strain>
    </source>
</reference>
<dbReference type="NCBIfam" id="TIGR00732">
    <property type="entry name" value="dprA"/>
    <property type="match status" value="1"/>
</dbReference>
<dbReference type="PANTHER" id="PTHR43022">
    <property type="entry name" value="PROTEIN SMF"/>
    <property type="match status" value="1"/>
</dbReference>
<evidence type="ECO:0000313" key="4">
    <source>
        <dbReference type="Proteomes" id="UP000267430"/>
    </source>
</evidence>
<comment type="similarity">
    <text evidence="1">Belongs to the DprA/Smf family.</text>
</comment>
<dbReference type="InterPro" id="IPR003488">
    <property type="entry name" value="DprA"/>
</dbReference>
<proteinExistence type="inferred from homology"/>
<dbReference type="SUPFAM" id="SSF102405">
    <property type="entry name" value="MCP/YpsA-like"/>
    <property type="match status" value="1"/>
</dbReference>
<accession>A0A3S0U590</accession>
<sequence length="293" mass="32621">MNIREKLIHLHHCRGIGWKAIRKVLKHDPALTSLYDWPMNTWQEVLPLTLPKLQLFLEDLHSIDIEKLIRQYSANQIDCMTIMDDDYPFLLKQIFDPPWVLYVKGQRDLLAEAPALGVVGARKPSSYGIEALKMILPPLVQKGYVIISGAATGIDALSHKLSLYQKGKTIGVLGGGHFYIYPKENIPLAIAIMKEGLLISEVPPGRRPEPWMFPMRNRIISGLSQGVFIIEAKQNSGSLITAQYALEHGREVFALPGNVTSELSLGSNLLIQDGAKPVLQANDIETEMSSGIH</sequence>
<evidence type="ECO:0000313" key="3">
    <source>
        <dbReference type="EMBL" id="RUQ30435.1"/>
    </source>
</evidence>
<comment type="caution">
    <text evidence="3">The sequence shown here is derived from an EMBL/GenBank/DDBJ whole genome shotgun (WGS) entry which is preliminary data.</text>
</comment>
<gene>
    <name evidence="3" type="primary">dprA</name>
    <name evidence="3" type="ORF">ELQ35_08845</name>
</gene>
<name>A0A3S0U590_9BACI</name>
<feature type="domain" description="Smf/DprA SLOG" evidence="2">
    <location>
        <begin position="79"/>
        <end position="287"/>
    </location>
</feature>
<keyword evidence="4" id="KW-1185">Reference proteome</keyword>
<dbReference type="PANTHER" id="PTHR43022:SF1">
    <property type="entry name" value="PROTEIN SMF"/>
    <property type="match status" value="1"/>
</dbReference>
<dbReference type="InterPro" id="IPR057666">
    <property type="entry name" value="DrpA_SLOG"/>
</dbReference>
<dbReference type="AlphaFoldDB" id="A0A3S0U590"/>
<dbReference type="GO" id="GO:0009294">
    <property type="term" value="P:DNA-mediated transformation"/>
    <property type="evidence" value="ECO:0007669"/>
    <property type="project" value="InterPro"/>
</dbReference>
<dbReference type="OrthoDB" id="9785707at2"/>
<dbReference type="EMBL" id="RYZZ01000007">
    <property type="protein sequence ID" value="RUQ30435.1"/>
    <property type="molecule type" value="Genomic_DNA"/>
</dbReference>
<dbReference type="RefSeq" id="WP_126864457.1">
    <property type="nucleotide sequence ID" value="NZ_JAUSTX010000001.1"/>
</dbReference>